<dbReference type="OrthoDB" id="408631at2759"/>
<dbReference type="InterPro" id="IPR013094">
    <property type="entry name" value="AB_hydrolase_3"/>
</dbReference>
<comment type="caution">
    <text evidence="3">The sequence shown here is derived from an EMBL/GenBank/DDBJ whole genome shotgun (WGS) entry which is preliminary data.</text>
</comment>
<evidence type="ECO:0000256" key="1">
    <source>
        <dbReference type="ARBA" id="ARBA00022801"/>
    </source>
</evidence>
<feature type="domain" description="Alpha/beta hydrolase fold-3" evidence="2">
    <location>
        <begin position="131"/>
        <end position="251"/>
    </location>
</feature>
<reference evidence="3 5" key="1">
    <citation type="submission" date="2017-11" db="EMBL/GenBank/DDBJ databases">
        <title>The genome of Rhizophagus clarus HR1 reveals common genetic basis of auxotrophy among arbuscular mycorrhizal fungi.</title>
        <authorList>
            <person name="Kobayashi Y."/>
        </authorList>
    </citation>
    <scope>NUCLEOTIDE SEQUENCE [LARGE SCALE GENOMIC DNA]</scope>
    <source>
        <strain evidence="3 5">HR1</strain>
    </source>
</reference>
<dbReference type="InterPro" id="IPR050300">
    <property type="entry name" value="GDXG_lipolytic_enzyme"/>
</dbReference>
<proteinExistence type="predicted"/>
<dbReference type="EMBL" id="BEXD01001668">
    <property type="protein sequence ID" value="GBB95244.1"/>
    <property type="molecule type" value="Genomic_DNA"/>
</dbReference>
<dbReference type="GO" id="GO:0016787">
    <property type="term" value="F:hydrolase activity"/>
    <property type="evidence" value="ECO:0007669"/>
    <property type="project" value="UniProtKB-KW"/>
</dbReference>
<dbReference type="SUPFAM" id="SSF53474">
    <property type="entry name" value="alpha/beta-Hydrolases"/>
    <property type="match status" value="1"/>
</dbReference>
<dbReference type="InterPro" id="IPR029058">
    <property type="entry name" value="AB_hydrolase_fold"/>
</dbReference>
<dbReference type="EMBL" id="BLAL01000297">
    <property type="protein sequence ID" value="GET00968.1"/>
    <property type="molecule type" value="Genomic_DNA"/>
</dbReference>
<reference evidence="4" key="2">
    <citation type="submission" date="2019-10" db="EMBL/GenBank/DDBJ databases">
        <title>Conservation and host-specific expression of non-tandemly repeated heterogenous ribosome RNA gene in arbuscular mycorrhizal fungi.</title>
        <authorList>
            <person name="Maeda T."/>
            <person name="Kobayashi Y."/>
            <person name="Nakagawa T."/>
            <person name="Ezawa T."/>
            <person name="Yamaguchi K."/>
            <person name="Bino T."/>
            <person name="Nishimoto Y."/>
            <person name="Shigenobu S."/>
            <person name="Kawaguchi M."/>
        </authorList>
    </citation>
    <scope>NUCLEOTIDE SEQUENCE</scope>
    <source>
        <strain evidence="4">HR1</strain>
    </source>
</reference>
<evidence type="ECO:0000313" key="3">
    <source>
        <dbReference type="EMBL" id="GBB95244.1"/>
    </source>
</evidence>
<gene>
    <name evidence="4" type="ORF">RCL2_002740400</name>
    <name evidence="3" type="ORF">RclHR1_00250042</name>
</gene>
<dbReference type="PANTHER" id="PTHR48081">
    <property type="entry name" value="AB HYDROLASE SUPERFAMILY PROTEIN C4A8.06C"/>
    <property type="match status" value="1"/>
</dbReference>
<accession>A0A2Z6RBE7</accession>
<dbReference type="STRING" id="94130.A0A2Z6RBE7"/>
<evidence type="ECO:0000313" key="4">
    <source>
        <dbReference type="EMBL" id="GET00968.1"/>
    </source>
</evidence>
<dbReference type="Proteomes" id="UP000247702">
    <property type="component" value="Unassembled WGS sequence"/>
</dbReference>
<keyword evidence="1 4" id="KW-0378">Hydrolase</keyword>
<dbReference type="PANTHER" id="PTHR48081:SF19">
    <property type="entry name" value="AB HYDROLASE SUPERFAMILY PROTEIN C4A8.06C"/>
    <property type="match status" value="1"/>
</dbReference>
<organism evidence="3 5">
    <name type="scientific">Rhizophagus clarus</name>
    <dbReference type="NCBI Taxonomy" id="94130"/>
    <lineage>
        <taxon>Eukaryota</taxon>
        <taxon>Fungi</taxon>
        <taxon>Fungi incertae sedis</taxon>
        <taxon>Mucoromycota</taxon>
        <taxon>Glomeromycotina</taxon>
        <taxon>Glomeromycetes</taxon>
        <taxon>Glomerales</taxon>
        <taxon>Glomeraceae</taxon>
        <taxon>Rhizophagus</taxon>
    </lineage>
</organism>
<dbReference type="Pfam" id="PF07859">
    <property type="entry name" value="Abhydrolase_3"/>
    <property type="match status" value="1"/>
</dbReference>
<evidence type="ECO:0000313" key="5">
    <source>
        <dbReference type="Proteomes" id="UP000247702"/>
    </source>
</evidence>
<dbReference type="Gene3D" id="3.40.50.1820">
    <property type="entry name" value="alpha/beta hydrolase"/>
    <property type="match status" value="1"/>
</dbReference>
<dbReference type="Proteomes" id="UP000615446">
    <property type="component" value="Unassembled WGS sequence"/>
</dbReference>
<keyword evidence="5" id="KW-1185">Reference proteome</keyword>
<evidence type="ECO:0000259" key="2">
    <source>
        <dbReference type="Pfam" id="PF07859"/>
    </source>
</evidence>
<sequence length="478" mass="53834">MFLFFAKRIPLVISTIFKHFIYGPPQQSWDLSVHIAAVIFQSFIWETFTIEYLQNQSLPVSYKIPSDLKLDEIIIPHKYRVNAQAYIEKLIKPYTIAIDPIWKTPTNNGINGDLIMNKNWNGGDWAKEKIVLHLHGGSYFAGNTKMAHRLCCDLSKTSGARILSIDYRLAPQNPFPAALCDSLATYLYLMDPPKDRGFKPYKPEQIVLSGESSGGGLAISLGLALRDLGLPLPSGIVGWSPWLDLTHSMPSFINPALDKLDSLPQLPGFLFPKDTNSIAYHDFRTSTSNIMRKIRHNPEIKLIGDDSLKRIGDQSINFYIVNEGLGIPYVSPMLAESLGGLPPMLITAGNVERLRDEAIYFAYRASNPEKYRLPKYEVDFDNSRFKSPSKKVVLELYDELYHSFQAVPVESSKVCIRRAGEFISNVIQEAPLANPASSKFESYFITYQGEVQDLDESSIENVINWDKAGVFPDVLKNV</sequence>
<dbReference type="AlphaFoldDB" id="A0A2Z6RBE7"/>
<protein>
    <submittedName>
        <fullName evidence="4">Alpha/beta hydrolase protein</fullName>
    </submittedName>
</protein>
<name>A0A2Z6RBE7_9GLOM</name>